<gene>
    <name evidence="1" type="ORF">KCG48_01745</name>
</gene>
<reference evidence="1" key="1">
    <citation type="submission" date="2021-04" db="EMBL/GenBank/DDBJ databases">
        <title>Proteiniclasticum sedimins sp. nov., an obligate anaerobic bacterium isolated from anaerobic sludge.</title>
        <authorList>
            <person name="Liu J."/>
        </authorList>
    </citation>
    <scope>NUCLEOTIDE SEQUENCE</scope>
    <source>
        <strain evidence="1">BAD-10</strain>
    </source>
</reference>
<dbReference type="GO" id="GO:0005829">
    <property type="term" value="C:cytosol"/>
    <property type="evidence" value="ECO:0007669"/>
    <property type="project" value="TreeGrafter"/>
</dbReference>
<dbReference type="EMBL" id="JAGSCS010000002">
    <property type="protein sequence ID" value="MBR0575055.1"/>
    <property type="molecule type" value="Genomic_DNA"/>
</dbReference>
<dbReference type="RefSeq" id="WP_211799578.1">
    <property type="nucleotide sequence ID" value="NZ_JAGSCS010000002.1"/>
</dbReference>
<dbReference type="SUPFAM" id="SSF51197">
    <property type="entry name" value="Clavaminate synthase-like"/>
    <property type="match status" value="1"/>
</dbReference>
<dbReference type="InterPro" id="IPR004375">
    <property type="entry name" value="NanQ/TabA/YiaL"/>
</dbReference>
<evidence type="ECO:0000313" key="2">
    <source>
        <dbReference type="Proteomes" id="UP000675379"/>
    </source>
</evidence>
<dbReference type="PANTHER" id="PTHR34986:SF1">
    <property type="entry name" value="PROTEIN YIAL"/>
    <property type="match status" value="1"/>
</dbReference>
<keyword evidence="2" id="KW-1185">Reference proteome</keyword>
<dbReference type="Pfam" id="PF04074">
    <property type="entry name" value="DUF386"/>
    <property type="match status" value="1"/>
</dbReference>
<sequence length="154" mass="17951">MITDNLSQITKYHFDNKNLNEALAFLASHPWNELEKRRYDIKGEEIFLLYQEKVQEPLDTLRYEVHHQYVDIHFTVKGLNLIRSTPRENLVNATVYDEKNDFYLGDYEGEAYTDAYLGEGMFALYFPEDAHLGNATLGEKTSVEKYVMKVKVSG</sequence>
<dbReference type="PANTHER" id="PTHR34986">
    <property type="entry name" value="EVOLVED BETA-GALACTOSIDASE SUBUNIT BETA"/>
    <property type="match status" value="1"/>
</dbReference>
<dbReference type="Gene3D" id="2.60.120.370">
    <property type="entry name" value="YhcH/YjgK/YiaL"/>
    <property type="match status" value="1"/>
</dbReference>
<evidence type="ECO:0000313" key="1">
    <source>
        <dbReference type="EMBL" id="MBR0575055.1"/>
    </source>
</evidence>
<name>A0A941CM29_9CLOT</name>
<accession>A0A941CM29</accession>
<dbReference type="NCBIfam" id="TIGR00022">
    <property type="entry name" value="YhcH/YjgK/YiaL family protein"/>
    <property type="match status" value="1"/>
</dbReference>
<comment type="caution">
    <text evidence="1">The sequence shown here is derived from an EMBL/GenBank/DDBJ whole genome shotgun (WGS) entry which is preliminary data.</text>
</comment>
<dbReference type="InterPro" id="IPR037012">
    <property type="entry name" value="NanQ/TabA/YiaL_sf"/>
</dbReference>
<organism evidence="1 2">
    <name type="scientific">Proteiniclasticum sediminis</name>
    <dbReference type="NCBI Taxonomy" id="2804028"/>
    <lineage>
        <taxon>Bacteria</taxon>
        <taxon>Bacillati</taxon>
        <taxon>Bacillota</taxon>
        <taxon>Clostridia</taxon>
        <taxon>Eubacteriales</taxon>
        <taxon>Clostridiaceae</taxon>
        <taxon>Proteiniclasticum</taxon>
    </lineage>
</organism>
<proteinExistence type="predicted"/>
<dbReference type="Proteomes" id="UP000675379">
    <property type="component" value="Unassembled WGS sequence"/>
</dbReference>
<dbReference type="AlphaFoldDB" id="A0A941CM29"/>
<protein>
    <submittedName>
        <fullName evidence="1">YhcH/YjgK/YiaL family protein</fullName>
    </submittedName>
</protein>